<keyword evidence="2" id="KW-1185">Reference proteome</keyword>
<dbReference type="AlphaFoldDB" id="A0A9P3GBC4"/>
<accession>A0A9P3GBC4</accession>
<name>A0A9P3GBC4_9APHY</name>
<proteinExistence type="predicted"/>
<dbReference type="Proteomes" id="UP000703269">
    <property type="component" value="Unassembled WGS sequence"/>
</dbReference>
<evidence type="ECO:0000313" key="1">
    <source>
        <dbReference type="EMBL" id="GJE91651.1"/>
    </source>
</evidence>
<gene>
    <name evidence="1" type="ORF">PsYK624_078010</name>
</gene>
<reference evidence="1 2" key="1">
    <citation type="submission" date="2021-08" db="EMBL/GenBank/DDBJ databases">
        <title>Draft Genome Sequence of Phanerochaete sordida strain YK-624.</title>
        <authorList>
            <person name="Mori T."/>
            <person name="Dohra H."/>
            <person name="Suzuki T."/>
            <person name="Kawagishi H."/>
            <person name="Hirai H."/>
        </authorList>
    </citation>
    <scope>NUCLEOTIDE SEQUENCE [LARGE SCALE GENOMIC DNA]</scope>
    <source>
        <strain evidence="1 2">YK-624</strain>
    </source>
</reference>
<sequence length="139" mass="15613">MTSQAAYHPFRDPALSLAEKVERGPTWISNYFPPIRDLDDVTSELVISRAPQDTFLASDPTKTPTLARMSPQELDTLVDRAALVHSSLLRPACALVRFPRELRARAPRHARHPARRACAGALVRRVVRRLSLGCEARHR</sequence>
<protein>
    <submittedName>
        <fullName evidence="1">Uncharacterized protein</fullName>
    </submittedName>
</protein>
<organism evidence="1 2">
    <name type="scientific">Phanerochaete sordida</name>
    <dbReference type="NCBI Taxonomy" id="48140"/>
    <lineage>
        <taxon>Eukaryota</taxon>
        <taxon>Fungi</taxon>
        <taxon>Dikarya</taxon>
        <taxon>Basidiomycota</taxon>
        <taxon>Agaricomycotina</taxon>
        <taxon>Agaricomycetes</taxon>
        <taxon>Polyporales</taxon>
        <taxon>Phanerochaetaceae</taxon>
        <taxon>Phanerochaete</taxon>
    </lineage>
</organism>
<evidence type="ECO:0000313" key="2">
    <source>
        <dbReference type="Proteomes" id="UP000703269"/>
    </source>
</evidence>
<comment type="caution">
    <text evidence="1">The sequence shown here is derived from an EMBL/GenBank/DDBJ whole genome shotgun (WGS) entry which is preliminary data.</text>
</comment>
<dbReference type="EMBL" id="BPQB01000022">
    <property type="protein sequence ID" value="GJE91651.1"/>
    <property type="molecule type" value="Genomic_DNA"/>
</dbReference>